<dbReference type="Proteomes" id="UP000024635">
    <property type="component" value="Unassembled WGS sequence"/>
</dbReference>
<evidence type="ECO:0000256" key="1">
    <source>
        <dbReference type="SAM" id="MobiDB-lite"/>
    </source>
</evidence>
<sequence length="299" mass="34206">MTWDRTMELHDMTPHSLWVNRRSIDVWVNMYEHRSCSAANKLACYTHNKKSHITWSVAQRQRAVPVLEMSQIMFSDDDDVSKHAAELERIHEAISVQESPSTTFDADDCKENQSSCPFIDGDPIYRRILHERKRPLRDVFILPFVPPSNTHDEYEFGSDQEYSNERNDCSTSDGSRPPSTESCDAGRSTPSRRSHSSLSASSTPLLDRRRRRRLQKLRDAVIATRATASDDDQEFVPGLATFESLLEDQETLTMKLRPRKGFLFSFYAISFTSQNVNSRVGRGETFDQTESCHCALVSS</sequence>
<dbReference type="AlphaFoldDB" id="A0A016V5X1"/>
<keyword evidence="3" id="KW-1185">Reference proteome</keyword>
<gene>
    <name evidence="2" type="primary">Acey_s0017.g3478</name>
    <name evidence="2" type="ORF">Y032_0017g3478</name>
</gene>
<reference evidence="3" key="1">
    <citation type="journal article" date="2015" name="Nat. Genet.">
        <title>The genome and transcriptome of the zoonotic hookworm Ancylostoma ceylanicum identify infection-specific gene families.</title>
        <authorList>
            <person name="Schwarz E.M."/>
            <person name="Hu Y."/>
            <person name="Antoshechkin I."/>
            <person name="Miller M.M."/>
            <person name="Sternberg P.W."/>
            <person name="Aroian R.V."/>
        </authorList>
    </citation>
    <scope>NUCLEOTIDE SEQUENCE</scope>
    <source>
        <strain evidence="3">HY135</strain>
    </source>
</reference>
<name>A0A016V5X1_9BILA</name>
<comment type="caution">
    <text evidence="2">The sequence shown here is derived from an EMBL/GenBank/DDBJ whole genome shotgun (WGS) entry which is preliminary data.</text>
</comment>
<dbReference type="OrthoDB" id="5874867at2759"/>
<protein>
    <submittedName>
        <fullName evidence="2">Uncharacterized protein</fullName>
    </submittedName>
</protein>
<feature type="compositionally biased region" description="Low complexity" evidence="1">
    <location>
        <begin position="196"/>
        <end position="205"/>
    </location>
</feature>
<evidence type="ECO:0000313" key="3">
    <source>
        <dbReference type="Proteomes" id="UP000024635"/>
    </source>
</evidence>
<dbReference type="EMBL" id="JARK01001353">
    <property type="protein sequence ID" value="EYC22666.1"/>
    <property type="molecule type" value="Genomic_DNA"/>
</dbReference>
<feature type="region of interest" description="Disordered" evidence="1">
    <location>
        <begin position="150"/>
        <end position="205"/>
    </location>
</feature>
<accession>A0A016V5X1</accession>
<organism evidence="2 3">
    <name type="scientific">Ancylostoma ceylanicum</name>
    <dbReference type="NCBI Taxonomy" id="53326"/>
    <lineage>
        <taxon>Eukaryota</taxon>
        <taxon>Metazoa</taxon>
        <taxon>Ecdysozoa</taxon>
        <taxon>Nematoda</taxon>
        <taxon>Chromadorea</taxon>
        <taxon>Rhabditida</taxon>
        <taxon>Rhabditina</taxon>
        <taxon>Rhabditomorpha</taxon>
        <taxon>Strongyloidea</taxon>
        <taxon>Ancylostomatidae</taxon>
        <taxon>Ancylostomatinae</taxon>
        <taxon>Ancylostoma</taxon>
    </lineage>
</organism>
<proteinExistence type="predicted"/>
<feature type="compositionally biased region" description="Polar residues" evidence="1">
    <location>
        <begin position="169"/>
        <end position="182"/>
    </location>
</feature>
<evidence type="ECO:0000313" key="2">
    <source>
        <dbReference type="EMBL" id="EYC22666.1"/>
    </source>
</evidence>